<dbReference type="EMBL" id="CAKLPX010000001">
    <property type="protein sequence ID" value="CAH0991223.1"/>
    <property type="molecule type" value="Genomic_DNA"/>
</dbReference>
<comment type="similarity">
    <text evidence="1">Belongs to the sigma-70 factor family. ECF subfamily.</text>
</comment>
<dbReference type="InterPro" id="IPR013325">
    <property type="entry name" value="RNA_pol_sigma_r2"/>
</dbReference>
<dbReference type="InterPro" id="IPR039425">
    <property type="entry name" value="RNA_pol_sigma-70-like"/>
</dbReference>
<evidence type="ECO:0000313" key="8">
    <source>
        <dbReference type="Proteomes" id="UP000838100"/>
    </source>
</evidence>
<keyword evidence="3" id="KW-0731">Sigma factor</keyword>
<gene>
    <name evidence="7" type="primary">rpoE</name>
    <name evidence="7" type="ORF">SIN8267_01325</name>
</gene>
<evidence type="ECO:0000259" key="6">
    <source>
        <dbReference type="Pfam" id="PF08281"/>
    </source>
</evidence>
<evidence type="ECO:0000256" key="1">
    <source>
        <dbReference type="ARBA" id="ARBA00010641"/>
    </source>
</evidence>
<evidence type="ECO:0000256" key="3">
    <source>
        <dbReference type="ARBA" id="ARBA00023082"/>
    </source>
</evidence>
<feature type="domain" description="RNA polymerase sigma factor 70 region 4 type 2" evidence="6">
    <location>
        <begin position="137"/>
        <end position="188"/>
    </location>
</feature>
<dbReference type="InterPro" id="IPR007627">
    <property type="entry name" value="RNA_pol_sigma70_r2"/>
</dbReference>
<dbReference type="InterPro" id="IPR013249">
    <property type="entry name" value="RNA_pol_sigma70_r4_t2"/>
</dbReference>
<accession>A0ABM9ADF2</accession>
<evidence type="ECO:0000259" key="5">
    <source>
        <dbReference type="Pfam" id="PF04542"/>
    </source>
</evidence>
<dbReference type="NCBIfam" id="TIGR02937">
    <property type="entry name" value="sigma70-ECF"/>
    <property type="match status" value="1"/>
</dbReference>
<feature type="domain" description="RNA polymerase sigma-70 region 2" evidence="5">
    <location>
        <begin position="56"/>
        <end position="104"/>
    </location>
</feature>
<name>A0ABM9ADF2_9GAMM</name>
<organism evidence="7 8">
    <name type="scientific">Sinobacterium norvegicum</name>
    <dbReference type="NCBI Taxonomy" id="1641715"/>
    <lineage>
        <taxon>Bacteria</taxon>
        <taxon>Pseudomonadati</taxon>
        <taxon>Pseudomonadota</taxon>
        <taxon>Gammaproteobacteria</taxon>
        <taxon>Cellvibrionales</taxon>
        <taxon>Spongiibacteraceae</taxon>
        <taxon>Sinobacterium</taxon>
    </lineage>
</organism>
<dbReference type="PANTHER" id="PTHR43133">
    <property type="entry name" value="RNA POLYMERASE ECF-TYPE SIGMA FACTO"/>
    <property type="match status" value="1"/>
</dbReference>
<dbReference type="Pfam" id="PF08281">
    <property type="entry name" value="Sigma70_r4_2"/>
    <property type="match status" value="1"/>
</dbReference>
<dbReference type="SUPFAM" id="SSF88659">
    <property type="entry name" value="Sigma3 and sigma4 domains of RNA polymerase sigma factors"/>
    <property type="match status" value="1"/>
</dbReference>
<dbReference type="Gene3D" id="1.10.1740.10">
    <property type="match status" value="1"/>
</dbReference>
<reference evidence="7" key="1">
    <citation type="submission" date="2021-12" db="EMBL/GenBank/DDBJ databases">
        <authorList>
            <person name="Rodrigo-Torres L."/>
            <person name="Arahal R. D."/>
            <person name="Lucena T."/>
        </authorList>
    </citation>
    <scope>NUCLEOTIDE SEQUENCE</scope>
    <source>
        <strain evidence="7">CECT 8267</strain>
    </source>
</reference>
<dbReference type="RefSeq" id="WP_237443880.1">
    <property type="nucleotide sequence ID" value="NZ_CAKLPX010000001.1"/>
</dbReference>
<protein>
    <submittedName>
        <fullName evidence="7">ECF RNA polymerase sigma factor RpoE</fullName>
    </submittedName>
</protein>
<comment type="caution">
    <text evidence="7">The sequence shown here is derived from an EMBL/GenBank/DDBJ whole genome shotgun (WGS) entry which is preliminary data.</text>
</comment>
<evidence type="ECO:0000313" key="7">
    <source>
        <dbReference type="EMBL" id="CAH0991223.1"/>
    </source>
</evidence>
<dbReference type="InterPro" id="IPR036388">
    <property type="entry name" value="WH-like_DNA-bd_sf"/>
</dbReference>
<evidence type="ECO:0000256" key="4">
    <source>
        <dbReference type="ARBA" id="ARBA00023163"/>
    </source>
</evidence>
<dbReference type="SUPFAM" id="SSF88946">
    <property type="entry name" value="Sigma2 domain of RNA polymerase sigma factors"/>
    <property type="match status" value="1"/>
</dbReference>
<proteinExistence type="inferred from homology"/>
<evidence type="ECO:0000256" key="2">
    <source>
        <dbReference type="ARBA" id="ARBA00023015"/>
    </source>
</evidence>
<keyword evidence="8" id="KW-1185">Reference proteome</keyword>
<dbReference type="PANTHER" id="PTHR43133:SF62">
    <property type="entry name" value="RNA POLYMERASE SIGMA FACTOR SIGZ"/>
    <property type="match status" value="1"/>
</dbReference>
<dbReference type="Gene3D" id="1.10.10.10">
    <property type="entry name" value="Winged helix-like DNA-binding domain superfamily/Winged helix DNA-binding domain"/>
    <property type="match status" value="1"/>
</dbReference>
<keyword evidence="4" id="KW-0804">Transcription</keyword>
<dbReference type="Pfam" id="PF04542">
    <property type="entry name" value="Sigma70_r2"/>
    <property type="match status" value="1"/>
</dbReference>
<keyword evidence="2" id="KW-0805">Transcription regulation</keyword>
<sequence>MAAETDKKPSKDAILWQQCLIRIGDEQDEQAFSQLFDIFAPKIRAFSLAAQPGASMVADELVQDVMLKIWNKAHLYQPKKAAASTWIFTLARNARIDYLRKNGRYSSDIDPEDIYLNIVDESQDVFAATQQKQDEDNIRLSMAQLPVDQQQVLAKVYMEGKSHQQTANDLALPLGTVKSRVRLALSKLEVIMRRAL</sequence>
<dbReference type="InterPro" id="IPR013324">
    <property type="entry name" value="RNA_pol_sigma_r3/r4-like"/>
</dbReference>
<dbReference type="InterPro" id="IPR014284">
    <property type="entry name" value="RNA_pol_sigma-70_dom"/>
</dbReference>
<dbReference type="Proteomes" id="UP000838100">
    <property type="component" value="Unassembled WGS sequence"/>
</dbReference>